<dbReference type="GO" id="GO:0031966">
    <property type="term" value="C:mitochondrial membrane"/>
    <property type="evidence" value="ECO:0007669"/>
    <property type="project" value="UniProtKB-SubCell"/>
</dbReference>
<dbReference type="Proteomes" id="UP000194236">
    <property type="component" value="Unassembled WGS sequence"/>
</dbReference>
<evidence type="ECO:0000256" key="1">
    <source>
        <dbReference type="ARBA" id="ARBA00004123"/>
    </source>
</evidence>
<gene>
    <name evidence="15" type="ORF">BLA29_006987</name>
</gene>
<evidence type="ECO:0000256" key="13">
    <source>
        <dbReference type="SAM" id="Phobius"/>
    </source>
</evidence>
<evidence type="ECO:0000256" key="7">
    <source>
        <dbReference type="ARBA" id="ARBA00022906"/>
    </source>
</evidence>
<dbReference type="InterPro" id="IPR027469">
    <property type="entry name" value="Cation_efflux_TMD_sf"/>
</dbReference>
<sequence>NNHHHNRSFILNIKQQPHNVNYRLFNNWLQLVRSLSNTTSSKSEDIHVIPKVKTTNTKERNKDLTLGRNFITTTRAMREYALDISDLVDLRKFQRRSPYNDEPPITVYLRKDVEAKSLEVWKNWDRLNEELRRRKEKEESYSDSLLIVKKYNKDYRRLNTPQAKFRENVMREAGRVVMAAVMINGANFILKLLAWLYTGSHSLFSETIHSLADTCNQLLLAFGIRKSIQVPNKEHPYGYHPMRYISSLISGVAIFCTGTGLSIYHGIDGIVHPEPIQSYYWAYFILLGSLISEGGTLIIALNAARRSASLKGV</sequence>
<dbReference type="GO" id="GO:0005634">
    <property type="term" value="C:nucleus"/>
    <property type="evidence" value="ECO:0007669"/>
    <property type="project" value="UniProtKB-SubCell"/>
</dbReference>
<feature type="non-terminal residue" evidence="15">
    <location>
        <position position="1"/>
    </location>
</feature>
<evidence type="ECO:0000256" key="11">
    <source>
        <dbReference type="ARBA" id="ARBA00023242"/>
    </source>
</evidence>
<keyword evidence="11" id="KW-0539">Nucleus</keyword>
<feature type="transmembrane region" description="Helical" evidence="13">
    <location>
        <begin position="244"/>
        <end position="267"/>
    </location>
</feature>
<evidence type="ECO:0000256" key="6">
    <source>
        <dbReference type="ARBA" id="ARBA00022833"/>
    </source>
</evidence>
<dbReference type="SUPFAM" id="SSF46955">
    <property type="entry name" value="Putative DNA-binding domain"/>
    <property type="match status" value="1"/>
</dbReference>
<evidence type="ECO:0000313" key="16">
    <source>
        <dbReference type="Proteomes" id="UP000194236"/>
    </source>
</evidence>
<evidence type="ECO:0000256" key="10">
    <source>
        <dbReference type="ARBA" id="ARBA00023136"/>
    </source>
</evidence>
<dbReference type="InterPro" id="IPR040177">
    <property type="entry name" value="SLC30A9"/>
</dbReference>
<dbReference type="GO" id="GO:0015297">
    <property type="term" value="F:antiporter activity"/>
    <property type="evidence" value="ECO:0007669"/>
    <property type="project" value="UniProtKB-KW"/>
</dbReference>
<dbReference type="GO" id="GO:0006882">
    <property type="term" value="P:intracellular zinc ion homeostasis"/>
    <property type="evidence" value="ECO:0007669"/>
    <property type="project" value="TreeGrafter"/>
</dbReference>
<proteinExistence type="predicted"/>
<dbReference type="InterPro" id="IPR037129">
    <property type="entry name" value="XPA_sf"/>
</dbReference>
<dbReference type="GO" id="GO:0006829">
    <property type="term" value="P:zinc ion transport"/>
    <property type="evidence" value="ECO:0007669"/>
    <property type="project" value="UniProtKB-KW"/>
</dbReference>
<evidence type="ECO:0000256" key="12">
    <source>
        <dbReference type="ARBA" id="ARBA00048349"/>
    </source>
</evidence>
<evidence type="ECO:0000313" key="15">
    <source>
        <dbReference type="EMBL" id="OTF76862.1"/>
    </source>
</evidence>
<evidence type="ECO:0000256" key="5">
    <source>
        <dbReference type="ARBA" id="ARBA00022692"/>
    </source>
</evidence>
<feature type="non-terminal residue" evidence="15">
    <location>
        <position position="313"/>
    </location>
</feature>
<evidence type="ECO:0000256" key="4">
    <source>
        <dbReference type="ARBA" id="ARBA00022449"/>
    </source>
</evidence>
<dbReference type="InterPro" id="IPR058533">
    <property type="entry name" value="Cation_efflux_TM"/>
</dbReference>
<evidence type="ECO:0000256" key="3">
    <source>
        <dbReference type="ARBA" id="ARBA00022448"/>
    </source>
</evidence>
<reference evidence="15 16" key="1">
    <citation type="submission" date="2017-03" db="EMBL/GenBank/DDBJ databases">
        <title>Genome Survey of Euroglyphus maynei.</title>
        <authorList>
            <person name="Arlian L.G."/>
            <person name="Morgan M.S."/>
            <person name="Rider S.D."/>
        </authorList>
    </citation>
    <scope>NUCLEOTIDE SEQUENCE [LARGE SCALE GENOMIC DNA]</scope>
    <source>
        <strain evidence="15">Arlian Lab</strain>
        <tissue evidence="15">Whole body</tissue>
    </source>
</reference>
<evidence type="ECO:0000259" key="14">
    <source>
        <dbReference type="Pfam" id="PF01545"/>
    </source>
</evidence>
<feature type="domain" description="Cation efflux protein transmembrane" evidence="14">
    <location>
        <begin position="177"/>
        <end position="311"/>
    </location>
</feature>
<keyword evidence="16" id="KW-1185">Reference proteome</keyword>
<dbReference type="OrthoDB" id="435980at2759"/>
<dbReference type="GO" id="GO:0008324">
    <property type="term" value="F:monoatomic cation transmembrane transporter activity"/>
    <property type="evidence" value="ECO:0007669"/>
    <property type="project" value="InterPro"/>
</dbReference>
<dbReference type="Gene3D" id="1.20.1510.10">
    <property type="entry name" value="Cation efflux protein transmembrane domain"/>
    <property type="match status" value="1"/>
</dbReference>
<dbReference type="AlphaFoldDB" id="A0A1Y3B7N4"/>
<keyword evidence="8 13" id="KW-1133">Transmembrane helix</keyword>
<keyword evidence="10 13" id="KW-0472">Membrane</keyword>
<dbReference type="InterPro" id="IPR009061">
    <property type="entry name" value="DNA-bd_dom_put_sf"/>
</dbReference>
<evidence type="ECO:0000256" key="8">
    <source>
        <dbReference type="ARBA" id="ARBA00022989"/>
    </source>
</evidence>
<keyword evidence="7" id="KW-0864">Zinc transport</keyword>
<accession>A0A1Y3B7N4</accession>
<comment type="caution">
    <text evidence="15">The sequence shown here is derived from an EMBL/GenBank/DDBJ whole genome shotgun (WGS) entry which is preliminary data.</text>
</comment>
<dbReference type="PANTHER" id="PTHR13414">
    <property type="entry name" value="HUEL-CATION TRANSPORTER"/>
    <property type="match status" value="1"/>
</dbReference>
<organism evidence="15 16">
    <name type="scientific">Euroglyphus maynei</name>
    <name type="common">Mayne's house dust mite</name>
    <dbReference type="NCBI Taxonomy" id="6958"/>
    <lineage>
        <taxon>Eukaryota</taxon>
        <taxon>Metazoa</taxon>
        <taxon>Ecdysozoa</taxon>
        <taxon>Arthropoda</taxon>
        <taxon>Chelicerata</taxon>
        <taxon>Arachnida</taxon>
        <taxon>Acari</taxon>
        <taxon>Acariformes</taxon>
        <taxon>Sarcoptiformes</taxon>
        <taxon>Astigmata</taxon>
        <taxon>Psoroptidia</taxon>
        <taxon>Analgoidea</taxon>
        <taxon>Pyroglyphidae</taxon>
        <taxon>Pyroglyphinae</taxon>
        <taxon>Euroglyphus</taxon>
    </lineage>
</organism>
<name>A0A1Y3B7N4_EURMA</name>
<keyword evidence="6" id="KW-0862">Zinc</keyword>
<feature type="transmembrane region" description="Helical" evidence="13">
    <location>
        <begin position="176"/>
        <end position="197"/>
    </location>
</feature>
<keyword evidence="4" id="KW-0050">Antiport</keyword>
<comment type="catalytic activity">
    <reaction evidence="12">
        <text>Zn(2+)(in) + 2 H(+)(out) = Zn(2+)(out) + 2 H(+)(in)</text>
        <dbReference type="Rhea" id="RHEA:72627"/>
        <dbReference type="ChEBI" id="CHEBI:15378"/>
        <dbReference type="ChEBI" id="CHEBI:29105"/>
    </reaction>
</comment>
<keyword evidence="3" id="KW-0813">Transport</keyword>
<protein>
    <submittedName>
        <fullName evidence="15">Zinc transporter 9-like protein</fullName>
    </submittedName>
</protein>
<comment type="subcellular location">
    <subcellularLocation>
        <location evidence="2">Membrane</location>
        <topology evidence="2">Multi-pass membrane protein</topology>
    </subcellularLocation>
    <subcellularLocation>
        <location evidence="1">Nucleus</location>
    </subcellularLocation>
</comment>
<evidence type="ECO:0000256" key="9">
    <source>
        <dbReference type="ARBA" id="ARBA00023065"/>
    </source>
</evidence>
<keyword evidence="5 13" id="KW-0812">Transmembrane</keyword>
<dbReference type="PANTHER" id="PTHR13414:SF9">
    <property type="entry name" value="PROTON-COUPLED ZINC ANTIPORTER SLC30A9, MITOCHONDRIAL"/>
    <property type="match status" value="1"/>
</dbReference>
<evidence type="ECO:0000256" key="2">
    <source>
        <dbReference type="ARBA" id="ARBA00004141"/>
    </source>
</evidence>
<feature type="transmembrane region" description="Helical" evidence="13">
    <location>
        <begin position="279"/>
        <end position="301"/>
    </location>
</feature>
<dbReference type="SUPFAM" id="SSF161111">
    <property type="entry name" value="Cation efflux protein transmembrane domain-like"/>
    <property type="match status" value="1"/>
</dbReference>
<dbReference type="Pfam" id="PF01545">
    <property type="entry name" value="Cation_efflux"/>
    <property type="match status" value="1"/>
</dbReference>
<keyword evidence="9" id="KW-0406">Ion transport</keyword>
<dbReference type="Gene3D" id="3.90.530.10">
    <property type="entry name" value="XPA C-terminal domain"/>
    <property type="match status" value="1"/>
</dbReference>
<dbReference type="EMBL" id="MUJZ01035413">
    <property type="protein sequence ID" value="OTF76862.1"/>
    <property type="molecule type" value="Genomic_DNA"/>
</dbReference>
<dbReference type="GO" id="GO:0005783">
    <property type="term" value="C:endoplasmic reticulum"/>
    <property type="evidence" value="ECO:0007669"/>
    <property type="project" value="UniProtKB-SubCell"/>
</dbReference>
<dbReference type="CDD" id="cd21078">
    <property type="entry name" value="NTD_ZNT9"/>
    <property type="match status" value="1"/>
</dbReference>